<dbReference type="Pfam" id="PF16201">
    <property type="entry name" value="NopRA1"/>
    <property type="match status" value="1"/>
</dbReference>
<accession>A0A9N8ZFY2</accession>
<comment type="caution">
    <text evidence="3">The sequence shown here is derived from an EMBL/GenBank/DDBJ whole genome shotgun (WGS) entry which is preliminary data.</text>
</comment>
<reference evidence="3" key="1">
    <citation type="submission" date="2021-06" db="EMBL/GenBank/DDBJ databases">
        <authorList>
            <person name="Kallberg Y."/>
            <person name="Tangrot J."/>
            <person name="Rosling A."/>
        </authorList>
    </citation>
    <scope>NUCLEOTIDE SEQUENCE</scope>
    <source>
        <strain evidence="3">UK204</strain>
    </source>
</reference>
<dbReference type="PANTHER" id="PTHR13500">
    <property type="entry name" value="NUCLEOLAR PRERIBOSOMAL-ASSOCIATED PROTEIN 1"/>
    <property type="match status" value="1"/>
</dbReference>
<evidence type="ECO:0000313" key="4">
    <source>
        <dbReference type="Proteomes" id="UP000789570"/>
    </source>
</evidence>
<dbReference type="Proteomes" id="UP000789570">
    <property type="component" value="Unassembled WGS sequence"/>
</dbReference>
<dbReference type="GO" id="GO:0000463">
    <property type="term" value="P:maturation of LSU-rRNA from tricistronic rRNA transcript (SSU-rRNA, 5.8S rRNA, LSU-rRNA)"/>
    <property type="evidence" value="ECO:0007669"/>
    <property type="project" value="TreeGrafter"/>
</dbReference>
<feature type="domain" description="URB1 N-terminal" evidence="1">
    <location>
        <begin position="70"/>
        <end position="403"/>
    </location>
</feature>
<feature type="domain" description="URB1 C-terminal" evidence="2">
    <location>
        <begin position="1781"/>
        <end position="1964"/>
    </location>
</feature>
<name>A0A9N8ZFY2_9GLOM</name>
<dbReference type="OrthoDB" id="72892at2759"/>
<dbReference type="InterPro" id="IPR039844">
    <property type="entry name" value="URB1"/>
</dbReference>
<gene>
    <name evidence="3" type="ORF">FCALED_LOCUS3027</name>
</gene>
<dbReference type="GO" id="GO:0000466">
    <property type="term" value="P:maturation of 5.8S rRNA from tricistronic rRNA transcript (SSU-rRNA, 5.8S rRNA, LSU-rRNA)"/>
    <property type="evidence" value="ECO:0007669"/>
    <property type="project" value="TreeGrafter"/>
</dbReference>
<protein>
    <submittedName>
        <fullName evidence="3">7630_t:CDS:1</fullName>
    </submittedName>
</protein>
<dbReference type="Pfam" id="PF11707">
    <property type="entry name" value="Npa1"/>
    <property type="match status" value="1"/>
</dbReference>
<keyword evidence="4" id="KW-1185">Reference proteome</keyword>
<dbReference type="GO" id="GO:0005730">
    <property type="term" value="C:nucleolus"/>
    <property type="evidence" value="ECO:0007669"/>
    <property type="project" value="TreeGrafter"/>
</dbReference>
<evidence type="ECO:0000313" key="3">
    <source>
        <dbReference type="EMBL" id="CAG8487418.1"/>
    </source>
</evidence>
<evidence type="ECO:0000259" key="2">
    <source>
        <dbReference type="Pfam" id="PF16201"/>
    </source>
</evidence>
<organism evidence="3 4">
    <name type="scientific">Funneliformis caledonium</name>
    <dbReference type="NCBI Taxonomy" id="1117310"/>
    <lineage>
        <taxon>Eukaryota</taxon>
        <taxon>Fungi</taxon>
        <taxon>Fungi incertae sedis</taxon>
        <taxon>Mucoromycota</taxon>
        <taxon>Glomeromycotina</taxon>
        <taxon>Glomeromycetes</taxon>
        <taxon>Glomerales</taxon>
        <taxon>Glomeraceae</taxon>
        <taxon>Funneliformis</taxon>
    </lineage>
</organism>
<proteinExistence type="predicted"/>
<evidence type="ECO:0000259" key="1">
    <source>
        <dbReference type="Pfam" id="PF11707"/>
    </source>
</evidence>
<dbReference type="InterPro" id="IPR021714">
    <property type="entry name" value="URB1_N"/>
</dbReference>
<dbReference type="PANTHER" id="PTHR13500:SF0">
    <property type="entry name" value="NUCLEOLAR PRE-RIBOSOMAL-ASSOCIATED PROTEIN 1"/>
    <property type="match status" value="1"/>
</dbReference>
<sequence length="2173" mass="254485">MTMANWEVFKSLEELQEFLNSNNYEILYQGINRFRQHFIYPKDQNIKEIDSINDQNVSIAYEYLQTSPECKELFIIWDTQLHDNLTRLELSIPDLFSKIIKFTTITPSLKSTGTIIIRNVIRNYMRVIRNNLSSEKLPLCQNTLKLLIIMNSHDPSISKELLESFTYNLNLKELGRLLNIRRNTSKDNSKNNHSQNDIRTLYVRFILSFFVHGNAKIKSNVLEIKDFASLIFKGLLHDSYEFVDEVLRKVYDHIILDNDINRKTILSFFNNTWLLNQLLHLYNRRESEQHEPDKIVANIVHRFLLSICCTPGVGICFRDAGWYPFNYMNISLSDTDQHENEKQTKVHNIILLQFIKSLKPTQDLRQQELLLKILESCPELVKPYWKTSNISFEPKLSYKWLANVTLLHKIIALPVPSFYIPGTQIYPENPPELNVTLDNILPRIFDQDTLIKCLNYSSSLIRYKTMIVLCLAFQKLNTVVHSVKKAISYLDNLVSEAQIIQRGLSKKEATSSIWSQTIDSLYEEMKHRIPDIQILLNFYYEILEKEKGFSSNMMSNEDNDEFIRNNLMHEGILKSIKFYYLFFPEMMMEIKLDVDNLIPMDFQESQVGLQLNMMELLLLIAESNWSINSEFNHLQKLLKLFLTTPYLQIRSITQRVLERLLSNSITFQHDPDEVSIWLDSLPRIFPENANFEKFNGQATVLKFFDNCFVSFLKNPRPYIDDLSQVINVINEKMEDFEDIRITKENAFVQQFLISRDGPKYSNASYPFSPLLVTLVKSYESVTENKVAITSFLHILFKKLYTKQLFTYYLDEYVERLERNLRFKNNKFLEYIGNWEVNEFFSSLERISSLYKYPSESSLSVDTMIDIPVIINGVVQEDLNQNLMKAEKVCLENLKDKNPDRYKARSEFLDMLYVLPVPILERNLPEILCYIKNVLGWAKFEPILEYIYERYPSSGSLFNVRVIKEAVNAYLLPFFGKKDSALTHNAVEESEISLLIEFLDLTPFSIFFDNSFPSHLMDKNIGFLLNKSLRSIPLQNILHTTRQILFATKTFLSVPCYNLIQGLQTCFNLLKIIIERVTEEPEDDDGTSKIFDDIINLILGLEDLSTLFLISVLEDQNFDSDFIKYYSVLDEFIAELVIYFTNNDNENIIWKTRRVDALRRLLPFKSKLFNRLLCMTNSENLHRDGNMLLYNKMCILCYKFDNFWNEAEIFQLFSSLLESKFYNPLLHDYVNLIGHYKKLLSYLINKLSHALLITKTSEEILMEFFSCHEIEMDSIILQIIEKYLPPGITKENNSLLYFSERQNFHPLPNKCVEVARYFLDNLNNNRAKIIGYFMLCNSEVRKLFVNWILNHQNLSERIAIPDMIILVNSLLEIISTIHMDFKYSRVTWTKFARESDKKSIKKISDLFALKFFHSISKSMAQEKPSVYALVTCALLNLSPSQQVLDTLDNDIKNNSPSDSFNLDFLYIIECYLLDNFNYYNDELKKFISNFLHYATLFIEKDEYKKYSIKVIQNVFSKVDVLIKLVVPRCSNLDANIIGEFIFVLMEKKFEDPIILNCIITLITYAYDKKEVFGPSLDRVIEAIINNSQFKILANPSELSYKSIDSSTFIRRLTICHLLNTLYRMNSKECCKSSYLSSLLSIYNATTSISDQLLLDIFILYEKTTKSSIVSSAMKWGTSSSSYKQQVDKRGLIMGQRILVETLELIDPMIMMRSFTRFPIDKELEINYNNFKEFLLFDKNNDIIFEREAPVYDPSYFLPLFANLLSYGNLLDCRKFIEINALGYIVVATSSLIANVRKAAYYLLDEFYVLLENSITNRDNDDDDVIQRIPTIISIFIAHSLSIFINPGHFMYPIINKFLLQRPFLDLEDIPMFYNLFHSSTENFQKERVWILRLLSAGLKTHDVNLNILDYKIFKRRYVWDIISCYYNSPLADNITRKLVIEILFQAASIPKVITDMIKNRGLLTWLHHLCISQQIPFSSASRSLFEQSLFGPRILLRVLQGCKNSTLQWSNEDINLVKKETLPWALNYLNSILRVFHYLTLISFASKNVLSPYHASIIIPFLEKCEIQLKTLAVMNNNISHPIEIQYNYHPSLTDNLDVLYTMNYNVTEIYQEIIRMLFEMIICCDDEFDDNLMEKIIGRALCCNVTIEAKKWVIGCLGNEKDEERIDYMEIDK</sequence>
<dbReference type="EMBL" id="CAJVPQ010000505">
    <property type="protein sequence ID" value="CAG8487418.1"/>
    <property type="molecule type" value="Genomic_DNA"/>
</dbReference>
<dbReference type="InterPro" id="IPR032436">
    <property type="entry name" value="URB1_C"/>
</dbReference>